<feature type="compositionally biased region" description="Low complexity" evidence="1">
    <location>
        <begin position="99"/>
        <end position="109"/>
    </location>
</feature>
<feature type="compositionally biased region" description="Basic and acidic residues" evidence="1">
    <location>
        <begin position="85"/>
        <end position="98"/>
    </location>
</feature>
<keyword evidence="3" id="KW-1185">Reference proteome</keyword>
<sequence length="209" mass="22749">MPDFDALREEELLIFCEPLENAEALRSKRTRRKKGKEKEKDKNAEQLSAVDNAANSAPSEADSAPKEHAQRAGREPSAPSSPVRPIEESTKTSGKEFSESAAARNASRAAEQKSGKRGRRRSVKGTPTSRLRAMLEDLKSQMLSGEGPYVELGVTKTPGGTLNVNSMAFEKALTEAGFDRMLVSGELSGFQPPPVLSVDWSKSVFSLRL</sequence>
<proteinExistence type="predicted"/>
<evidence type="ECO:0000313" key="3">
    <source>
        <dbReference type="Proteomes" id="UP000715095"/>
    </source>
</evidence>
<gene>
    <name evidence="2" type="ORF">H6A60_11660</name>
</gene>
<comment type="caution">
    <text evidence="2">The sequence shown here is derived from an EMBL/GenBank/DDBJ whole genome shotgun (WGS) entry which is preliminary data.</text>
</comment>
<accession>A0ABS2DUU1</accession>
<feature type="region of interest" description="Disordered" evidence="1">
    <location>
        <begin position="20"/>
        <end position="129"/>
    </location>
</feature>
<reference evidence="2 3" key="1">
    <citation type="journal article" date="2021" name="Sci. Rep.">
        <title>The distribution of antibiotic resistance genes in chicken gut microbiota commensals.</title>
        <authorList>
            <person name="Juricova H."/>
            <person name="Matiasovicova J."/>
            <person name="Kubasova T."/>
            <person name="Cejkova D."/>
            <person name="Rychlik I."/>
        </authorList>
    </citation>
    <scope>NUCLEOTIDE SEQUENCE [LARGE SCALE GENOMIC DNA]</scope>
    <source>
        <strain evidence="2 3">An829</strain>
    </source>
</reference>
<dbReference type="EMBL" id="JACJJC010000128">
    <property type="protein sequence ID" value="MBM6705120.1"/>
    <property type="molecule type" value="Genomic_DNA"/>
</dbReference>
<protein>
    <submittedName>
        <fullName evidence="2">Uncharacterized protein</fullName>
    </submittedName>
</protein>
<evidence type="ECO:0000313" key="2">
    <source>
        <dbReference type="EMBL" id="MBM6705120.1"/>
    </source>
</evidence>
<feature type="compositionally biased region" description="Basic and acidic residues" evidence="1">
    <location>
        <begin position="63"/>
        <end position="74"/>
    </location>
</feature>
<organism evidence="2 3">
    <name type="scientific">Sutterella massiliensis</name>
    <dbReference type="NCBI Taxonomy" id="1816689"/>
    <lineage>
        <taxon>Bacteria</taxon>
        <taxon>Pseudomonadati</taxon>
        <taxon>Pseudomonadota</taxon>
        <taxon>Betaproteobacteria</taxon>
        <taxon>Burkholderiales</taxon>
        <taxon>Sutterellaceae</taxon>
        <taxon>Sutterella</taxon>
    </lineage>
</organism>
<name>A0ABS2DUU1_9BURK</name>
<evidence type="ECO:0000256" key="1">
    <source>
        <dbReference type="SAM" id="MobiDB-lite"/>
    </source>
</evidence>
<dbReference type="Proteomes" id="UP000715095">
    <property type="component" value="Unassembled WGS sequence"/>
</dbReference>